<organism evidence="2">
    <name type="scientific">uncultured Rubrobacteraceae bacterium</name>
    <dbReference type="NCBI Taxonomy" id="349277"/>
    <lineage>
        <taxon>Bacteria</taxon>
        <taxon>Bacillati</taxon>
        <taxon>Actinomycetota</taxon>
        <taxon>Rubrobacteria</taxon>
        <taxon>Rubrobacterales</taxon>
        <taxon>Rubrobacteraceae</taxon>
        <taxon>environmental samples</taxon>
    </lineage>
</organism>
<sequence length="33" mass="3610">EVAASVGDPAEHRGRCDLHPLSRRRVRPGTNTV</sequence>
<accession>A0A6J4QB37</accession>
<reference evidence="2" key="1">
    <citation type="submission" date="2020-02" db="EMBL/GenBank/DDBJ databases">
        <authorList>
            <person name="Meier V. D."/>
        </authorList>
    </citation>
    <scope>NUCLEOTIDE SEQUENCE</scope>
    <source>
        <strain evidence="2">AVDCRST_MAG03</strain>
    </source>
</reference>
<name>A0A6J4QB37_9ACTN</name>
<evidence type="ECO:0000256" key="1">
    <source>
        <dbReference type="SAM" id="MobiDB-lite"/>
    </source>
</evidence>
<dbReference type="EMBL" id="CADCUT010000228">
    <property type="protein sequence ID" value="CAA9439798.1"/>
    <property type="molecule type" value="Genomic_DNA"/>
</dbReference>
<feature type="compositionally biased region" description="Basic and acidic residues" evidence="1">
    <location>
        <begin position="9"/>
        <end position="20"/>
    </location>
</feature>
<feature type="non-terminal residue" evidence="2">
    <location>
        <position position="1"/>
    </location>
</feature>
<feature type="non-terminal residue" evidence="2">
    <location>
        <position position="33"/>
    </location>
</feature>
<proteinExistence type="predicted"/>
<evidence type="ECO:0000313" key="2">
    <source>
        <dbReference type="EMBL" id="CAA9439798.1"/>
    </source>
</evidence>
<feature type="region of interest" description="Disordered" evidence="1">
    <location>
        <begin position="1"/>
        <end position="33"/>
    </location>
</feature>
<protein>
    <submittedName>
        <fullName evidence="2">Uncharacterized protein</fullName>
    </submittedName>
</protein>
<gene>
    <name evidence="2" type="ORF">AVDCRST_MAG03-3896</name>
</gene>
<dbReference type="AlphaFoldDB" id="A0A6J4QB37"/>